<gene>
    <name evidence="1" type="ORF">DFH08DRAFT_858593</name>
</gene>
<evidence type="ECO:0000313" key="2">
    <source>
        <dbReference type="Proteomes" id="UP001218218"/>
    </source>
</evidence>
<accession>A0AAD7A9I7</accession>
<comment type="caution">
    <text evidence="1">The sequence shown here is derived from an EMBL/GenBank/DDBJ whole genome shotgun (WGS) entry which is preliminary data.</text>
</comment>
<evidence type="ECO:0000313" key="1">
    <source>
        <dbReference type="EMBL" id="KAJ7352342.1"/>
    </source>
</evidence>
<protein>
    <submittedName>
        <fullName evidence="1">Uncharacterized protein</fullName>
    </submittedName>
</protein>
<proteinExistence type="predicted"/>
<dbReference type="EMBL" id="JARIHO010000012">
    <property type="protein sequence ID" value="KAJ7352342.1"/>
    <property type="molecule type" value="Genomic_DNA"/>
</dbReference>
<name>A0AAD7A9I7_9AGAR</name>
<sequence>MSLQRSPGRRAVEHSTEGERDCVGRPCRSFPFSIFLPYPGWITGGWLCSESNSRSQSAYPLSSFVIRTLHCYRRALGRAVVTLPSPWCIVVEAKHLDRSGDEAYGHLVGARARKHTGKSSGDVTALNRLGLTSAQGIEVRSRQWIQAQTWAGRGTRA</sequence>
<organism evidence="1 2">
    <name type="scientific">Mycena albidolilacea</name>
    <dbReference type="NCBI Taxonomy" id="1033008"/>
    <lineage>
        <taxon>Eukaryota</taxon>
        <taxon>Fungi</taxon>
        <taxon>Dikarya</taxon>
        <taxon>Basidiomycota</taxon>
        <taxon>Agaricomycotina</taxon>
        <taxon>Agaricomycetes</taxon>
        <taxon>Agaricomycetidae</taxon>
        <taxon>Agaricales</taxon>
        <taxon>Marasmiineae</taxon>
        <taxon>Mycenaceae</taxon>
        <taxon>Mycena</taxon>
    </lineage>
</organism>
<keyword evidence="2" id="KW-1185">Reference proteome</keyword>
<dbReference type="AlphaFoldDB" id="A0AAD7A9I7"/>
<dbReference type="Proteomes" id="UP001218218">
    <property type="component" value="Unassembled WGS sequence"/>
</dbReference>
<reference evidence="1" key="1">
    <citation type="submission" date="2023-03" db="EMBL/GenBank/DDBJ databases">
        <title>Massive genome expansion in bonnet fungi (Mycena s.s.) driven by repeated elements and novel gene families across ecological guilds.</title>
        <authorList>
            <consortium name="Lawrence Berkeley National Laboratory"/>
            <person name="Harder C.B."/>
            <person name="Miyauchi S."/>
            <person name="Viragh M."/>
            <person name="Kuo A."/>
            <person name="Thoen E."/>
            <person name="Andreopoulos B."/>
            <person name="Lu D."/>
            <person name="Skrede I."/>
            <person name="Drula E."/>
            <person name="Henrissat B."/>
            <person name="Morin E."/>
            <person name="Kohler A."/>
            <person name="Barry K."/>
            <person name="LaButti K."/>
            <person name="Morin E."/>
            <person name="Salamov A."/>
            <person name="Lipzen A."/>
            <person name="Mereny Z."/>
            <person name="Hegedus B."/>
            <person name="Baldrian P."/>
            <person name="Stursova M."/>
            <person name="Weitz H."/>
            <person name="Taylor A."/>
            <person name="Grigoriev I.V."/>
            <person name="Nagy L.G."/>
            <person name="Martin F."/>
            <person name="Kauserud H."/>
        </authorList>
    </citation>
    <scope>NUCLEOTIDE SEQUENCE</scope>
    <source>
        <strain evidence="1">CBHHK002</strain>
    </source>
</reference>